<keyword evidence="1" id="KW-0479">Metal-binding</keyword>
<organism evidence="6">
    <name type="scientific">Ziziphus jujuba</name>
    <name type="common">Chinese jujube</name>
    <name type="synonym">Ziziphus sativa</name>
    <dbReference type="NCBI Taxonomy" id="326968"/>
    <lineage>
        <taxon>Eukaryota</taxon>
        <taxon>Viridiplantae</taxon>
        <taxon>Streptophyta</taxon>
        <taxon>Embryophyta</taxon>
        <taxon>Tracheophyta</taxon>
        <taxon>Spermatophyta</taxon>
        <taxon>Magnoliopsida</taxon>
        <taxon>eudicotyledons</taxon>
        <taxon>Gunneridae</taxon>
        <taxon>Pentapetalae</taxon>
        <taxon>rosids</taxon>
        <taxon>fabids</taxon>
        <taxon>Rosales</taxon>
        <taxon>Rhamnaceae</taxon>
        <taxon>Paliureae</taxon>
        <taxon>Ziziphus</taxon>
    </lineage>
</organism>
<dbReference type="PANTHER" id="PTHR46288">
    <property type="entry name" value="PHORBOL-ESTER/DAG-TYPE DOMAIN-CONTAINING PROTEIN"/>
    <property type="match status" value="1"/>
</dbReference>
<keyword evidence="2" id="KW-0677">Repeat</keyword>
<feature type="domain" description="Phorbol-ester/DAG-type" evidence="4">
    <location>
        <begin position="304"/>
        <end position="357"/>
    </location>
</feature>
<dbReference type="PANTHER" id="PTHR46288:SF80">
    <property type="entry name" value="CYSTEINE_HISTIDINE-RICH C1 DOMAIN FAMILY PROTEIN"/>
    <property type="match status" value="1"/>
</dbReference>
<gene>
    <name evidence="6 7 8 9 10" type="primary">LOC107430327</name>
</gene>
<name>A0A6P4B3P1_ZIZJJ</name>
<dbReference type="RefSeq" id="XP_060674042.1">
    <property type="nucleotide sequence ID" value="XM_060818059.1"/>
</dbReference>
<dbReference type="InterPro" id="IPR046349">
    <property type="entry name" value="C1-like_sf"/>
</dbReference>
<keyword evidence="3" id="KW-0862">Zinc</keyword>
<dbReference type="SMART" id="SM00109">
    <property type="entry name" value="C1"/>
    <property type="match status" value="3"/>
</dbReference>
<dbReference type="RefSeq" id="XP_015896651.1">
    <property type="nucleotide sequence ID" value="XM_016041165.2"/>
</dbReference>
<evidence type="ECO:0000313" key="6">
    <source>
        <dbReference type="RefSeq" id="XP_015896651.1"/>
    </source>
</evidence>
<dbReference type="RefSeq" id="XP_060674043.1">
    <property type="nucleotide sequence ID" value="XM_060818060.1"/>
</dbReference>
<dbReference type="Proteomes" id="UP001652623">
    <property type="component" value="Chromosome 6"/>
</dbReference>
<evidence type="ECO:0000313" key="7">
    <source>
        <dbReference type="RefSeq" id="XP_024935099.3"/>
    </source>
</evidence>
<evidence type="ECO:0000313" key="8">
    <source>
        <dbReference type="RefSeq" id="XP_060674041.1"/>
    </source>
</evidence>
<evidence type="ECO:0000256" key="2">
    <source>
        <dbReference type="ARBA" id="ARBA00022737"/>
    </source>
</evidence>
<dbReference type="SUPFAM" id="SSF57889">
    <property type="entry name" value="Cysteine-rich domain"/>
    <property type="match status" value="4"/>
</dbReference>
<evidence type="ECO:0000313" key="9">
    <source>
        <dbReference type="RefSeq" id="XP_060674042.1"/>
    </source>
</evidence>
<evidence type="ECO:0000256" key="1">
    <source>
        <dbReference type="ARBA" id="ARBA00022723"/>
    </source>
</evidence>
<evidence type="ECO:0000256" key="3">
    <source>
        <dbReference type="ARBA" id="ARBA00022833"/>
    </source>
</evidence>
<feature type="domain" description="Phorbol-ester/DAG-type" evidence="4">
    <location>
        <begin position="63"/>
        <end position="112"/>
    </location>
</feature>
<dbReference type="GO" id="GO:0046872">
    <property type="term" value="F:metal ion binding"/>
    <property type="evidence" value="ECO:0007669"/>
    <property type="project" value="UniProtKB-KW"/>
</dbReference>
<evidence type="ECO:0000313" key="10">
    <source>
        <dbReference type="RefSeq" id="XP_060674043.1"/>
    </source>
</evidence>
<proteinExistence type="predicted"/>
<dbReference type="Gene3D" id="3.30.60.20">
    <property type="match status" value="2"/>
</dbReference>
<keyword evidence="5" id="KW-1185">Reference proteome</keyword>
<sequence length="520" mass="59861">MQIKHLSHEHPLVLIDKENFVEQNCSKCQENILGPIYSCQKCNYFMCKSCVGYPHQIHHLSHHHPLTLRDMKVGETKHCKGCFERISKQAYNCSDCGFQLHKSCADLPNKISHPSHPTHSLTLLYKHPIEDTFNCHHCKKTKPGFTLCCVQCNIYLDVHCAFSRIEVITEEVRLSYFSGRFLSQGEFEIFSHRHRLNHESAYKCKQKCPACKLAIADYSSMYRCPKCVYTIHDKCAFLSQTLEHPSHPNHSLTLLVESPYESLGDFWCNGCYRDIGGFTYHCSECKFDLDVQCASFMPSMKYEYHDHPLTLFEKTTHDFWCDACGTNCSKNFYRCVDCDFNVHVQCVLLPSSLKHGCHKDPLKLTKYITTGKDTEVFYCHACEKERNTDLNVYCCIDCDFISEIECVFPGVIPPSKQVSKRKIVEDLAREHELASAVQPEETPELEEEIEMLTTKLEALKWKLKGEPAEHVASAILNLKKVISSEHSICERETTRMEAALLTIKSIISSWIWIPNWRGTG</sequence>
<protein>
    <submittedName>
        <fullName evidence="6 7">Uncharacterized protein LOC107430327</fullName>
    </submittedName>
</protein>
<evidence type="ECO:0000313" key="5">
    <source>
        <dbReference type="Proteomes" id="UP001652623"/>
    </source>
</evidence>
<dbReference type="InterPro" id="IPR002219">
    <property type="entry name" value="PKC_DAG/PE"/>
</dbReference>
<dbReference type="KEGG" id="zju:107430327"/>
<accession>A0A6P4B3P1</accession>
<evidence type="ECO:0000259" key="4">
    <source>
        <dbReference type="PROSITE" id="PS50081"/>
    </source>
</evidence>
<reference evidence="6" key="1">
    <citation type="submission" date="2022-04" db="UniProtKB">
        <authorList>
            <consortium name="RefSeq"/>
        </authorList>
    </citation>
    <scope>IDENTIFICATION</scope>
    <source>
        <tissue evidence="6">In vitro plantlets</tissue>
        <tissue evidence="7 8">Seedling</tissue>
    </source>
</reference>
<dbReference type="Pfam" id="PF03107">
    <property type="entry name" value="C1_2"/>
    <property type="match status" value="5"/>
</dbReference>
<dbReference type="RefSeq" id="XP_060674041.1">
    <property type="nucleotide sequence ID" value="XM_060818058.1"/>
</dbReference>
<dbReference type="RefSeq" id="XP_024935099.3">
    <property type="nucleotide sequence ID" value="XM_025079331.3"/>
</dbReference>
<dbReference type="InterPro" id="IPR004146">
    <property type="entry name" value="DC1"/>
</dbReference>
<dbReference type="GeneID" id="107430327"/>
<dbReference type="AlphaFoldDB" id="A0A6P4B3P1"/>
<dbReference type="PROSITE" id="PS50081">
    <property type="entry name" value="ZF_DAG_PE_2"/>
    <property type="match status" value="2"/>
</dbReference>